<protein>
    <recommendedName>
        <fullName evidence="3">DUF7036 domain-containing protein</fullName>
    </recommendedName>
</protein>
<sequence length="712" mass="76858">MGKAEEEQNPVSNTGAQADGNPNSQTRFGCRCARIRRLIGLKCIFILLLSIAVFLSAIFWLPPFLQFADQADLDLDSKFKANRLKCHFRIAKAEAINFGSYNDLVTRNSIIAVAYISESPSLLLLTPTVVHGQDTSYIDATTSDVAPFSSPLLENSLSNTIGATPSMFDPSTTGVLDFDYVAGIPNSGLIGQHSAAPFVSCSAPTSVSMSSQTHTTILLPFSSSTPTLAQTVPSLTSILSGSTTDPTPSFTFPLSVYPDHGIVATFNLLKPVSLLEDNILQLEDDVFDELGSVASTKVVVLSLEPFKGSNETTVIFAVDPEAKYSKLSEAAESLIRGSFEIFFTRLPLFHLTPSLFGEPKSFDVLKFPGGITIIPQQNAFLLQKVQFYFNFTLNFSIHQIQANFKDLTSQLKLGLHLAPYEVRQSSLSFPATVDTYMSNLYVNLSNSKGSTISAPTVVQSSVLLTVGNTNQRMKQLAQTITGSHSKNLGLNNTVFGKVKQVRLSSIMQQYLHGGDSSASASSPSPAPFSHAHHHHHHRHHHHHHHHHSAHLAPAISPVPASQKGSPATQKGVPAPEDGAPTPAESSHEKNYEAKPPGCRFRYRSKGEERKRLHLAPAVAPAKPNVSLHHPSASPHKQVAPPKHTPNSVPVSSPLPSVVFAHTQPPSKSKPDNEHFDSRPVIAPIPPTSDAGSGSPPTVQLVLSLLLTLVLHL</sequence>
<feature type="compositionally biased region" description="Basic residues" evidence="1">
    <location>
        <begin position="530"/>
        <end position="549"/>
    </location>
</feature>
<dbReference type="AlphaFoldDB" id="A0A7J6EQQ1"/>
<feature type="domain" description="DUF7036" evidence="3">
    <location>
        <begin position="438"/>
        <end position="496"/>
    </location>
</feature>
<feature type="region of interest" description="Disordered" evidence="1">
    <location>
        <begin position="512"/>
        <end position="600"/>
    </location>
</feature>
<gene>
    <name evidence="4" type="ORF">F8388_004487</name>
</gene>
<feature type="transmembrane region" description="Helical" evidence="2">
    <location>
        <begin position="39"/>
        <end position="61"/>
    </location>
</feature>
<feature type="compositionally biased region" description="Polar residues" evidence="1">
    <location>
        <begin position="9"/>
        <end position="22"/>
    </location>
</feature>
<evidence type="ECO:0000256" key="1">
    <source>
        <dbReference type="SAM" id="MobiDB-lite"/>
    </source>
</evidence>
<feature type="domain" description="DUF7036" evidence="3">
    <location>
        <begin position="266"/>
        <end position="357"/>
    </location>
</feature>
<evidence type="ECO:0000313" key="5">
    <source>
        <dbReference type="Proteomes" id="UP000525078"/>
    </source>
</evidence>
<dbReference type="EMBL" id="JAATIP010000210">
    <property type="protein sequence ID" value="KAF4359980.1"/>
    <property type="molecule type" value="Genomic_DNA"/>
</dbReference>
<dbReference type="PANTHER" id="PTHR33826:SF2">
    <property type="entry name" value="HYDROXYPROLINE-RICH GLYCOPROTEIN FAMILY PROTEIN"/>
    <property type="match status" value="1"/>
</dbReference>
<organism evidence="4 5">
    <name type="scientific">Cannabis sativa</name>
    <name type="common">Hemp</name>
    <name type="synonym">Marijuana</name>
    <dbReference type="NCBI Taxonomy" id="3483"/>
    <lineage>
        <taxon>Eukaryota</taxon>
        <taxon>Viridiplantae</taxon>
        <taxon>Streptophyta</taxon>
        <taxon>Embryophyta</taxon>
        <taxon>Tracheophyta</taxon>
        <taxon>Spermatophyta</taxon>
        <taxon>Magnoliopsida</taxon>
        <taxon>eudicotyledons</taxon>
        <taxon>Gunneridae</taxon>
        <taxon>Pentapetalae</taxon>
        <taxon>rosids</taxon>
        <taxon>fabids</taxon>
        <taxon>Rosales</taxon>
        <taxon>Cannabaceae</taxon>
        <taxon>Cannabis</taxon>
    </lineage>
</organism>
<comment type="caution">
    <text evidence="4">The sequence shown here is derived from an EMBL/GenBank/DDBJ whole genome shotgun (WGS) entry which is preliminary data.</text>
</comment>
<accession>A0A7J6EQQ1</accession>
<dbReference type="Pfam" id="PF23041">
    <property type="entry name" value="DUF7036"/>
    <property type="match status" value="2"/>
</dbReference>
<keyword evidence="2" id="KW-0472">Membrane</keyword>
<evidence type="ECO:0000256" key="2">
    <source>
        <dbReference type="SAM" id="Phobius"/>
    </source>
</evidence>
<evidence type="ECO:0000313" key="4">
    <source>
        <dbReference type="EMBL" id="KAF4359980.1"/>
    </source>
</evidence>
<feature type="region of interest" description="Disordered" evidence="1">
    <location>
        <begin position="614"/>
        <end position="652"/>
    </location>
</feature>
<keyword evidence="2" id="KW-0812">Transmembrane</keyword>
<reference evidence="4 5" key="1">
    <citation type="journal article" date="2020" name="bioRxiv">
        <title>Sequence and annotation of 42 cannabis genomes reveals extensive copy number variation in cannabinoid synthesis and pathogen resistance genes.</title>
        <authorList>
            <person name="Mckernan K.J."/>
            <person name="Helbert Y."/>
            <person name="Kane L.T."/>
            <person name="Ebling H."/>
            <person name="Zhang L."/>
            <person name="Liu B."/>
            <person name="Eaton Z."/>
            <person name="Mclaughlin S."/>
            <person name="Kingan S."/>
            <person name="Baybayan P."/>
            <person name="Concepcion G."/>
            <person name="Jordan M."/>
            <person name="Riva A."/>
            <person name="Barbazuk W."/>
            <person name="Harkins T."/>
        </authorList>
    </citation>
    <scope>NUCLEOTIDE SEQUENCE [LARGE SCALE GENOMIC DNA]</scope>
    <source>
        <strain evidence="5">cv. Jamaican Lion 4</strain>
        <tissue evidence="4">Leaf</tissue>
    </source>
</reference>
<keyword evidence="2" id="KW-1133">Transmembrane helix</keyword>
<feature type="region of interest" description="Disordered" evidence="1">
    <location>
        <begin position="1"/>
        <end position="22"/>
    </location>
</feature>
<dbReference type="PANTHER" id="PTHR33826">
    <property type="entry name" value="F20B24.21"/>
    <property type="match status" value="1"/>
</dbReference>
<dbReference type="InterPro" id="IPR055464">
    <property type="entry name" value="DUF7036"/>
</dbReference>
<feature type="compositionally biased region" description="Low complexity" evidence="1">
    <location>
        <begin position="516"/>
        <end position="529"/>
    </location>
</feature>
<name>A0A7J6EQQ1_CANSA</name>
<proteinExistence type="predicted"/>
<dbReference type="Proteomes" id="UP000525078">
    <property type="component" value="Unassembled WGS sequence"/>
</dbReference>
<evidence type="ECO:0000259" key="3">
    <source>
        <dbReference type="Pfam" id="PF23041"/>
    </source>
</evidence>